<dbReference type="AlphaFoldDB" id="A0A9N7UDN9"/>
<feature type="region of interest" description="Disordered" evidence="1">
    <location>
        <begin position="65"/>
        <end position="91"/>
    </location>
</feature>
<feature type="region of interest" description="Disordered" evidence="1">
    <location>
        <begin position="1"/>
        <end position="39"/>
    </location>
</feature>
<accession>A0A9N7UDN9</accession>
<dbReference type="PANTHER" id="PTHR31709:SF3">
    <property type="entry name" value="LEUCINE ZIPPER PROTEIN 4-RELATED"/>
    <property type="match status" value="1"/>
</dbReference>
<keyword evidence="3" id="KW-1185">Reference proteome</keyword>
<evidence type="ECO:0000313" key="3">
    <source>
        <dbReference type="Proteomes" id="UP001153269"/>
    </source>
</evidence>
<dbReference type="Proteomes" id="UP001153269">
    <property type="component" value="Unassembled WGS sequence"/>
</dbReference>
<reference evidence="2" key="1">
    <citation type="submission" date="2020-03" db="EMBL/GenBank/DDBJ databases">
        <authorList>
            <person name="Weist P."/>
        </authorList>
    </citation>
    <scope>NUCLEOTIDE SEQUENCE</scope>
</reference>
<dbReference type="EMBL" id="CADEAL010001102">
    <property type="protein sequence ID" value="CAB1428950.1"/>
    <property type="molecule type" value="Genomic_DNA"/>
</dbReference>
<dbReference type="PANTHER" id="PTHR31709">
    <property type="entry name" value="LEUCINE ZIPPER PROTEIN 4-RELATED"/>
    <property type="match status" value="1"/>
</dbReference>
<proteinExistence type="predicted"/>
<protein>
    <submittedName>
        <fullName evidence="2">Uncharacterized protein</fullName>
    </submittedName>
</protein>
<evidence type="ECO:0000256" key="1">
    <source>
        <dbReference type="SAM" id="MobiDB-lite"/>
    </source>
</evidence>
<evidence type="ECO:0000313" key="2">
    <source>
        <dbReference type="EMBL" id="CAB1428950.1"/>
    </source>
</evidence>
<feature type="compositionally biased region" description="Basic residues" evidence="1">
    <location>
        <begin position="11"/>
        <end position="20"/>
    </location>
</feature>
<dbReference type="InterPro" id="IPR052690">
    <property type="entry name" value="Antho-RFamide"/>
</dbReference>
<name>A0A9N7UDN9_PLEPL</name>
<gene>
    <name evidence="2" type="ORF">PLEPLA_LOCUS16925</name>
</gene>
<sequence>MAVRTSPMTARTHRAGRSRGRVSCGPEEDEEQPDADGSSPVVTACLGSTLCVLANRLIVFVWRRSDSDSPPVGSTRANRQGRLSSVKHSDTQRQIVVVERKVTATGNRVRGGAEVQAAAGGRKESDCHGGSSAARVATLTGLVKTETPQTTSRPLHLYTSRPLDLYTFRPLPLYTSTPLDLYTSRPLHLYTSTPLHLYTFSPLDLQTSRPLHLYTSTHLLLCTSRPLDLFTSTPLHLYTSTPLDLFTSTPLHLYTSTPLDLYTSRPLHLYTSTPLHL</sequence>
<comment type="caution">
    <text evidence="2">The sequence shown here is derived from an EMBL/GenBank/DDBJ whole genome shotgun (WGS) entry which is preliminary data.</text>
</comment>
<organism evidence="2 3">
    <name type="scientific">Pleuronectes platessa</name>
    <name type="common">European plaice</name>
    <dbReference type="NCBI Taxonomy" id="8262"/>
    <lineage>
        <taxon>Eukaryota</taxon>
        <taxon>Metazoa</taxon>
        <taxon>Chordata</taxon>
        <taxon>Craniata</taxon>
        <taxon>Vertebrata</taxon>
        <taxon>Euteleostomi</taxon>
        <taxon>Actinopterygii</taxon>
        <taxon>Neopterygii</taxon>
        <taxon>Teleostei</taxon>
        <taxon>Neoteleostei</taxon>
        <taxon>Acanthomorphata</taxon>
        <taxon>Carangaria</taxon>
        <taxon>Pleuronectiformes</taxon>
        <taxon>Pleuronectoidei</taxon>
        <taxon>Pleuronectidae</taxon>
        <taxon>Pleuronectes</taxon>
    </lineage>
</organism>